<dbReference type="PANTHER" id="PTHR30146">
    <property type="entry name" value="LACI-RELATED TRANSCRIPTIONAL REPRESSOR"/>
    <property type="match status" value="1"/>
</dbReference>
<name>A0A7Z8JX51_9CELL</name>
<reference evidence="6 7" key="1">
    <citation type="submission" date="2019-05" db="EMBL/GenBank/DDBJ databases">
        <title>Genome sequence of Cellulomonas hominis strain CS1.</title>
        <authorList>
            <person name="Belmont J."/>
            <person name="Maclea K.S."/>
        </authorList>
    </citation>
    <scope>NUCLEOTIDE SEQUENCE [LARGE SCALE GENOMIC DNA]</scope>
    <source>
        <strain evidence="6 7">CS1</strain>
    </source>
</reference>
<comment type="caution">
    <text evidence="6">The sequence shown here is derived from an EMBL/GenBank/DDBJ whole genome shotgun (WGS) entry which is preliminary data.</text>
</comment>
<protein>
    <submittedName>
        <fullName evidence="6">LacI family transcriptional regulator</fullName>
    </submittedName>
</protein>
<dbReference type="InterPro" id="IPR010982">
    <property type="entry name" value="Lambda_DNA-bd_dom_sf"/>
</dbReference>
<organism evidence="6 7">
    <name type="scientific">Cellulomonas hominis</name>
    <dbReference type="NCBI Taxonomy" id="156981"/>
    <lineage>
        <taxon>Bacteria</taxon>
        <taxon>Bacillati</taxon>
        <taxon>Actinomycetota</taxon>
        <taxon>Actinomycetes</taxon>
        <taxon>Micrococcales</taxon>
        <taxon>Cellulomonadaceae</taxon>
        <taxon>Cellulomonas</taxon>
    </lineage>
</organism>
<feature type="domain" description="HTH lacI-type" evidence="5">
    <location>
        <begin position="30"/>
        <end position="84"/>
    </location>
</feature>
<evidence type="ECO:0000256" key="4">
    <source>
        <dbReference type="SAM" id="MobiDB-lite"/>
    </source>
</evidence>
<dbReference type="Gene3D" id="3.40.50.2300">
    <property type="match status" value="2"/>
</dbReference>
<keyword evidence="2" id="KW-0238">DNA-binding</keyword>
<dbReference type="Pfam" id="PF13377">
    <property type="entry name" value="Peripla_BP_3"/>
    <property type="match status" value="1"/>
</dbReference>
<dbReference type="Pfam" id="PF00356">
    <property type="entry name" value="LacI"/>
    <property type="match status" value="1"/>
</dbReference>
<gene>
    <name evidence="6" type="ORF">FA014_14755</name>
</gene>
<evidence type="ECO:0000256" key="2">
    <source>
        <dbReference type="ARBA" id="ARBA00023125"/>
    </source>
</evidence>
<evidence type="ECO:0000256" key="1">
    <source>
        <dbReference type="ARBA" id="ARBA00023015"/>
    </source>
</evidence>
<dbReference type="PROSITE" id="PS50932">
    <property type="entry name" value="HTH_LACI_2"/>
    <property type="match status" value="1"/>
</dbReference>
<dbReference type="GO" id="GO:0003700">
    <property type="term" value="F:DNA-binding transcription factor activity"/>
    <property type="evidence" value="ECO:0007669"/>
    <property type="project" value="TreeGrafter"/>
</dbReference>
<dbReference type="CDD" id="cd01392">
    <property type="entry name" value="HTH_LacI"/>
    <property type="match status" value="1"/>
</dbReference>
<dbReference type="InterPro" id="IPR000843">
    <property type="entry name" value="HTH_LacI"/>
</dbReference>
<dbReference type="SMART" id="SM00354">
    <property type="entry name" value="HTH_LACI"/>
    <property type="match status" value="1"/>
</dbReference>
<dbReference type="AlphaFoldDB" id="A0A7Z8JX51"/>
<dbReference type="SUPFAM" id="SSF47413">
    <property type="entry name" value="lambda repressor-like DNA-binding domains"/>
    <property type="match status" value="1"/>
</dbReference>
<sequence length="389" mass="40898">MNHARGTGPGRRNPYHRPGPRGGGAVPRRPTVYDVAERAGVSIATVSFTFRQPERVRDSTRAAVLVAASELGYVPNASARGLAHGRTGALGLYSFDLMLAAPQKGADGALPVATPMPVDDTDPDADPRAFPLYVDEVQRGFELECWQRGQALLLSSGSGSGASVTEVAGRVDGLAVFPGPTPVGTLEHVARRIPVVAFSTPPVADGLHHIGVDNRAGMRDVVDHLVGGHGLRDLGFVGRLTTPDYAERFAGFREAVAAAGLPEPAEPLDPTDLAEPHRFEVLAALAAEDRLPRALVCASDQLALGVLDLLAARGVPVPERVVVTGFDGILAGRLARPSLTTVRQPMAAMGRLAVQVLVRHAGAPAEEPESHRLPVRVVRRESCGCPPPA</sequence>
<dbReference type="Proteomes" id="UP000308121">
    <property type="component" value="Unassembled WGS sequence"/>
</dbReference>
<dbReference type="PANTHER" id="PTHR30146:SF109">
    <property type="entry name" value="HTH-TYPE TRANSCRIPTIONAL REGULATOR GALS"/>
    <property type="match status" value="1"/>
</dbReference>
<keyword evidence="1" id="KW-0805">Transcription regulation</keyword>
<dbReference type="Gene3D" id="1.10.260.40">
    <property type="entry name" value="lambda repressor-like DNA-binding domains"/>
    <property type="match status" value="1"/>
</dbReference>
<evidence type="ECO:0000256" key="3">
    <source>
        <dbReference type="ARBA" id="ARBA00023163"/>
    </source>
</evidence>
<evidence type="ECO:0000313" key="6">
    <source>
        <dbReference type="EMBL" id="TKR22762.1"/>
    </source>
</evidence>
<evidence type="ECO:0000259" key="5">
    <source>
        <dbReference type="PROSITE" id="PS50932"/>
    </source>
</evidence>
<dbReference type="InterPro" id="IPR046335">
    <property type="entry name" value="LacI/GalR-like_sensor"/>
</dbReference>
<dbReference type="EMBL" id="SZYE01000143">
    <property type="protein sequence ID" value="TKR22762.1"/>
    <property type="molecule type" value="Genomic_DNA"/>
</dbReference>
<evidence type="ECO:0000313" key="7">
    <source>
        <dbReference type="Proteomes" id="UP000308121"/>
    </source>
</evidence>
<dbReference type="SUPFAM" id="SSF53822">
    <property type="entry name" value="Periplasmic binding protein-like I"/>
    <property type="match status" value="1"/>
</dbReference>
<proteinExistence type="predicted"/>
<dbReference type="InterPro" id="IPR028082">
    <property type="entry name" value="Peripla_BP_I"/>
</dbReference>
<dbReference type="GO" id="GO:0000976">
    <property type="term" value="F:transcription cis-regulatory region binding"/>
    <property type="evidence" value="ECO:0007669"/>
    <property type="project" value="TreeGrafter"/>
</dbReference>
<accession>A0A7Z8JX51</accession>
<keyword evidence="3" id="KW-0804">Transcription</keyword>
<dbReference type="CDD" id="cd06267">
    <property type="entry name" value="PBP1_LacI_sugar_binding-like"/>
    <property type="match status" value="1"/>
</dbReference>
<dbReference type="OrthoDB" id="4268837at2"/>
<feature type="region of interest" description="Disordered" evidence="4">
    <location>
        <begin position="1"/>
        <end position="29"/>
    </location>
</feature>